<dbReference type="SMART" id="SM00650">
    <property type="entry name" value="rADc"/>
    <property type="match status" value="1"/>
</dbReference>
<feature type="binding site" evidence="7 8">
    <location>
        <position position="62"/>
    </location>
    <ligand>
        <name>S-adenosyl-L-methionine</name>
        <dbReference type="ChEBI" id="CHEBI:59789"/>
    </ligand>
</feature>
<dbReference type="PANTHER" id="PTHR11727:SF7">
    <property type="entry name" value="DIMETHYLADENOSINE TRANSFERASE-RELATED"/>
    <property type="match status" value="1"/>
</dbReference>
<protein>
    <recommendedName>
        <fullName evidence="7">Ribosomal RNA small subunit methyltransferase A</fullName>
        <ecNumber evidence="7">2.1.1.182</ecNumber>
    </recommendedName>
    <alternativeName>
        <fullName evidence="7">16S rRNA (adenine(1518)-N(6)/adenine(1519)-N(6))-dimethyltransferase</fullName>
    </alternativeName>
    <alternativeName>
        <fullName evidence="7">16S rRNA dimethyladenosine transferase</fullName>
    </alternativeName>
    <alternativeName>
        <fullName evidence="7">16S rRNA dimethylase</fullName>
    </alternativeName>
    <alternativeName>
        <fullName evidence="7">S-adenosylmethionine-6-N', N'-adenosyl(rRNA) dimethyltransferase</fullName>
    </alternativeName>
</protein>
<dbReference type="GO" id="GO:0005829">
    <property type="term" value="C:cytosol"/>
    <property type="evidence" value="ECO:0007669"/>
    <property type="project" value="TreeGrafter"/>
</dbReference>
<dbReference type="GO" id="GO:0052908">
    <property type="term" value="F:16S rRNA (adenine(1518)-N(6)/adenine(1519)-N(6))-dimethyltransferase activity"/>
    <property type="evidence" value="ECO:0007669"/>
    <property type="project" value="UniProtKB-EC"/>
</dbReference>
<comment type="catalytic activity">
    <reaction evidence="7">
        <text>adenosine(1518)/adenosine(1519) in 16S rRNA + 4 S-adenosyl-L-methionine = N(6)-dimethyladenosine(1518)/N(6)-dimethyladenosine(1519) in 16S rRNA + 4 S-adenosyl-L-homocysteine + 4 H(+)</text>
        <dbReference type="Rhea" id="RHEA:19609"/>
        <dbReference type="Rhea" id="RHEA-COMP:10232"/>
        <dbReference type="Rhea" id="RHEA-COMP:10233"/>
        <dbReference type="ChEBI" id="CHEBI:15378"/>
        <dbReference type="ChEBI" id="CHEBI:57856"/>
        <dbReference type="ChEBI" id="CHEBI:59789"/>
        <dbReference type="ChEBI" id="CHEBI:74411"/>
        <dbReference type="ChEBI" id="CHEBI:74493"/>
        <dbReference type="EC" id="2.1.1.182"/>
    </reaction>
</comment>
<dbReference type="AlphaFoldDB" id="A0A6C2YQK3"/>
<dbReference type="PROSITE" id="PS51689">
    <property type="entry name" value="SAM_RNA_A_N6_MT"/>
    <property type="match status" value="1"/>
</dbReference>
<dbReference type="RefSeq" id="WP_162658784.1">
    <property type="nucleotide sequence ID" value="NZ_LR593887.1"/>
</dbReference>
<dbReference type="EC" id="2.1.1.182" evidence="7"/>
<dbReference type="Proteomes" id="UP000464378">
    <property type="component" value="Chromosome"/>
</dbReference>
<dbReference type="InterPro" id="IPR023165">
    <property type="entry name" value="rRNA_Ade_diMease-like_C"/>
</dbReference>
<comment type="subcellular location">
    <subcellularLocation>
        <location evidence="7">Cytoplasm</location>
    </subcellularLocation>
</comment>
<dbReference type="PANTHER" id="PTHR11727">
    <property type="entry name" value="DIMETHYLADENOSINE TRANSFERASE"/>
    <property type="match status" value="1"/>
</dbReference>
<keyword evidence="2 7" id="KW-0698">rRNA processing</keyword>
<dbReference type="KEGG" id="tim:GMBLW1_03490"/>
<dbReference type="FunCoup" id="A0A6C2YQK3">
    <property type="interactions" value="481"/>
</dbReference>
<name>A0A6C2YQK3_9BACT</name>
<dbReference type="InterPro" id="IPR029063">
    <property type="entry name" value="SAM-dependent_MTases_sf"/>
</dbReference>
<evidence type="ECO:0000256" key="1">
    <source>
        <dbReference type="ARBA" id="ARBA00022490"/>
    </source>
</evidence>
<accession>A0A6C2YQK3</accession>
<keyword evidence="1 7" id="KW-0963">Cytoplasm</keyword>
<evidence type="ECO:0000256" key="3">
    <source>
        <dbReference type="ARBA" id="ARBA00022603"/>
    </source>
</evidence>
<dbReference type="HAMAP" id="MF_00607">
    <property type="entry name" value="16SrRNA_methyltr_A"/>
    <property type="match status" value="1"/>
</dbReference>
<evidence type="ECO:0000256" key="7">
    <source>
        <dbReference type="HAMAP-Rule" id="MF_00607"/>
    </source>
</evidence>
<feature type="binding site" evidence="7 8">
    <location>
        <position position="35"/>
    </location>
    <ligand>
        <name>S-adenosyl-L-methionine</name>
        <dbReference type="ChEBI" id="CHEBI:59789"/>
    </ligand>
</feature>
<dbReference type="InterPro" id="IPR020598">
    <property type="entry name" value="rRNA_Ade_methylase_Trfase_N"/>
</dbReference>
<dbReference type="InParanoid" id="A0A6C2YQK3"/>
<keyword evidence="6 7" id="KW-0694">RNA-binding</keyword>
<keyword evidence="5 7" id="KW-0949">S-adenosyl-L-methionine</keyword>
<feature type="binding site" evidence="7 8">
    <location>
        <position position="108"/>
    </location>
    <ligand>
        <name>S-adenosyl-L-methionine</name>
        <dbReference type="ChEBI" id="CHEBI:59789"/>
    </ligand>
</feature>
<organism evidence="10">
    <name type="scientific">Tuwongella immobilis</name>
    <dbReference type="NCBI Taxonomy" id="692036"/>
    <lineage>
        <taxon>Bacteria</taxon>
        <taxon>Pseudomonadati</taxon>
        <taxon>Planctomycetota</taxon>
        <taxon>Planctomycetia</taxon>
        <taxon>Gemmatales</taxon>
        <taxon>Gemmataceae</taxon>
        <taxon>Tuwongella</taxon>
    </lineage>
</organism>
<comment type="function">
    <text evidence="7">Specifically dimethylates two adjacent adenosines (A1518 and A1519) in the loop of a conserved hairpin near the 3'-end of 16S rRNA in the 30S particle. May play a critical role in biogenesis of 30S subunits.</text>
</comment>
<dbReference type="PROSITE" id="PS01131">
    <property type="entry name" value="RRNA_A_DIMETH"/>
    <property type="match status" value="1"/>
</dbReference>
<reference evidence="10" key="1">
    <citation type="submission" date="2019-04" db="EMBL/GenBank/DDBJ databases">
        <authorList>
            <consortium name="Science for Life Laboratories"/>
        </authorList>
    </citation>
    <scope>NUCLEOTIDE SEQUENCE</scope>
    <source>
        <strain evidence="10">MBLW1</strain>
    </source>
</reference>
<dbReference type="NCBIfam" id="TIGR00755">
    <property type="entry name" value="ksgA"/>
    <property type="match status" value="1"/>
</dbReference>
<dbReference type="InterPro" id="IPR011530">
    <property type="entry name" value="rRNA_adenine_dimethylase"/>
</dbReference>
<keyword evidence="4 7" id="KW-0808">Transferase</keyword>
<keyword evidence="3 7" id="KW-0489">Methyltransferase</keyword>
<dbReference type="EMBL" id="LR586016">
    <property type="protein sequence ID" value="VIP03611.1"/>
    <property type="molecule type" value="Genomic_DNA"/>
</dbReference>
<comment type="similarity">
    <text evidence="7">Belongs to the class I-like SAM-binding methyltransferase superfamily. rRNA adenine N(6)-methyltransferase family. RsmA subfamily.</text>
</comment>
<dbReference type="CDD" id="cd02440">
    <property type="entry name" value="AdoMet_MTases"/>
    <property type="match status" value="1"/>
</dbReference>
<dbReference type="InterPro" id="IPR020596">
    <property type="entry name" value="rRNA_Ade_Mease_Trfase_CS"/>
</dbReference>
<proteinExistence type="inferred from homology"/>
<evidence type="ECO:0000259" key="9">
    <source>
        <dbReference type="SMART" id="SM00650"/>
    </source>
</evidence>
<keyword evidence="11" id="KW-1185">Reference proteome</keyword>
<dbReference type="Pfam" id="PF00398">
    <property type="entry name" value="RrnaAD"/>
    <property type="match status" value="1"/>
</dbReference>
<dbReference type="EMBL" id="LR593887">
    <property type="protein sequence ID" value="VTS04590.1"/>
    <property type="molecule type" value="Genomic_DNA"/>
</dbReference>
<feature type="binding site" evidence="7 8">
    <location>
        <position position="37"/>
    </location>
    <ligand>
        <name>S-adenosyl-L-methionine</name>
        <dbReference type="ChEBI" id="CHEBI:59789"/>
    </ligand>
</feature>
<sequence length="307" mass="34173">MTHPLDSSSPRQTKSFLQNLLAEHRLEAKAKMGQNFLIDLNLLDLIIRTADLGPDDLVLEVGTGTGSLTARLAEQAGAVISVELDSAFHHVAKQILGPRPNLTLLHADILKSKNEMQPIVMETIAKVRQERGLKNFKLVANLPYVVATPVICNLLINLDDIERMVVMVQWEIGEKLTAPMGTSHYSSLGVLVQSVADIEIIRRLAPSTFWPAPKVDSAIVLIKPSPEKRALVGDVRNFRIFLRDLYVHRRKNLRSALVGWPIAELRRSKAEVDALLESIDLPPDVRAEDLSVEEHLDLCRVFSPTKS</sequence>
<feature type="binding site" evidence="7 8">
    <location>
        <position position="141"/>
    </location>
    <ligand>
        <name>S-adenosyl-L-methionine</name>
        <dbReference type="ChEBI" id="CHEBI:59789"/>
    </ligand>
</feature>
<dbReference type="InterPro" id="IPR001737">
    <property type="entry name" value="KsgA/Erm"/>
</dbReference>
<evidence type="ECO:0000256" key="5">
    <source>
        <dbReference type="ARBA" id="ARBA00022691"/>
    </source>
</evidence>
<feature type="domain" description="Ribosomal RNA adenine methylase transferase N-terminal" evidence="9">
    <location>
        <begin position="42"/>
        <end position="226"/>
    </location>
</feature>
<dbReference type="Gene3D" id="3.40.50.150">
    <property type="entry name" value="Vaccinia Virus protein VP39"/>
    <property type="match status" value="1"/>
</dbReference>
<gene>
    <name evidence="7" type="primary">rsmA</name>
    <name evidence="7" type="synonym">ksgA</name>
    <name evidence="10" type="ORF">GMBLW1_03490</name>
</gene>
<dbReference type="Gene3D" id="1.10.8.100">
    <property type="entry name" value="Ribosomal RNA adenine dimethylase-like, domain 2"/>
    <property type="match status" value="1"/>
</dbReference>
<feature type="binding site" evidence="7 8">
    <location>
        <position position="83"/>
    </location>
    <ligand>
        <name>S-adenosyl-L-methionine</name>
        <dbReference type="ChEBI" id="CHEBI:59789"/>
    </ligand>
</feature>
<evidence type="ECO:0000256" key="4">
    <source>
        <dbReference type="ARBA" id="ARBA00022679"/>
    </source>
</evidence>
<evidence type="ECO:0000256" key="6">
    <source>
        <dbReference type="ARBA" id="ARBA00022884"/>
    </source>
</evidence>
<dbReference type="SUPFAM" id="SSF53335">
    <property type="entry name" value="S-adenosyl-L-methionine-dependent methyltransferases"/>
    <property type="match status" value="1"/>
</dbReference>
<dbReference type="GO" id="GO:0003723">
    <property type="term" value="F:RNA binding"/>
    <property type="evidence" value="ECO:0007669"/>
    <property type="project" value="UniProtKB-UniRule"/>
</dbReference>
<evidence type="ECO:0000256" key="2">
    <source>
        <dbReference type="ARBA" id="ARBA00022552"/>
    </source>
</evidence>
<evidence type="ECO:0000313" key="11">
    <source>
        <dbReference type="Proteomes" id="UP000464378"/>
    </source>
</evidence>
<evidence type="ECO:0000313" key="10">
    <source>
        <dbReference type="EMBL" id="VIP03611.1"/>
    </source>
</evidence>
<evidence type="ECO:0000256" key="8">
    <source>
        <dbReference type="PROSITE-ProRule" id="PRU01026"/>
    </source>
</evidence>